<feature type="domain" description="YpoC-like" evidence="1">
    <location>
        <begin position="55"/>
        <end position="164"/>
    </location>
</feature>
<dbReference type="EMBL" id="JAMQJY010000001">
    <property type="protein sequence ID" value="MCM2674373.1"/>
    <property type="molecule type" value="Genomic_DNA"/>
</dbReference>
<dbReference type="Proteomes" id="UP001203665">
    <property type="component" value="Unassembled WGS sequence"/>
</dbReference>
<sequence>MSIDIPEHFCRAPFYDSGDHVLKPDETNQFEHGTLPLFWFDLVEGQDAQHWDKHELLPKLFKRWHELDEILSVYHEQENKQEVARFTPEFTALVIEAFFWINDKRVPTLIEVEDEVAKLAYIPPNSKDRLAFVLIAPHRYRCYIQMRSLMEELEKLNARLRVMEARSK</sequence>
<keyword evidence="3" id="KW-1185">Reference proteome</keyword>
<proteinExistence type="predicted"/>
<evidence type="ECO:0000313" key="2">
    <source>
        <dbReference type="EMBL" id="MCM2674373.1"/>
    </source>
</evidence>
<organism evidence="2 3">
    <name type="scientific">Alkalicoccobacillus plakortidis</name>
    <dbReference type="NCBI Taxonomy" id="444060"/>
    <lineage>
        <taxon>Bacteria</taxon>
        <taxon>Bacillati</taxon>
        <taxon>Bacillota</taxon>
        <taxon>Bacilli</taxon>
        <taxon>Bacillales</taxon>
        <taxon>Bacillaceae</taxon>
        <taxon>Alkalicoccobacillus</taxon>
    </lineage>
</organism>
<evidence type="ECO:0000259" key="1">
    <source>
        <dbReference type="Pfam" id="PF21747"/>
    </source>
</evidence>
<protein>
    <recommendedName>
        <fullName evidence="1">YpoC-like domain-containing protein</fullName>
    </recommendedName>
</protein>
<dbReference type="Pfam" id="PF21747">
    <property type="entry name" value="YpoC"/>
    <property type="match status" value="1"/>
</dbReference>
<comment type="caution">
    <text evidence="2">The sequence shown here is derived from an EMBL/GenBank/DDBJ whole genome shotgun (WGS) entry which is preliminary data.</text>
</comment>
<dbReference type="RefSeq" id="WP_251603960.1">
    <property type="nucleotide sequence ID" value="NZ_JAMQJY010000001.1"/>
</dbReference>
<name>A0ABT0XEQ0_9BACI</name>
<accession>A0ABT0XEQ0</accession>
<dbReference type="InterPro" id="IPR048427">
    <property type="entry name" value="YpoC"/>
</dbReference>
<gene>
    <name evidence="2" type="ORF">NDM98_01815</name>
</gene>
<evidence type="ECO:0000313" key="3">
    <source>
        <dbReference type="Proteomes" id="UP001203665"/>
    </source>
</evidence>
<reference evidence="2" key="1">
    <citation type="submission" date="2022-06" db="EMBL/GenBank/DDBJ databases">
        <title>Alkalicoccobacillus porphyridii sp. nov., isolated from a marine red alga, Porphyridium purpureum and reclassification of Shouchella plakortidis and Shouchella gibsonii as Alkalicoccobacillus plakortidis comb. nov. and Alkalicoccobacillus gibsonii comb. nov.</title>
        <authorList>
            <person name="Kim K.H."/>
            <person name="Lee J.K."/>
            <person name="Han D.M."/>
            <person name="Baek J.H."/>
            <person name="Jeon C.O."/>
        </authorList>
    </citation>
    <scope>NUCLEOTIDE SEQUENCE</scope>
    <source>
        <strain evidence="2">DSM 19153</strain>
    </source>
</reference>